<gene>
    <name evidence="1" type="ORF">mMyoMyo1_010166</name>
</gene>
<evidence type="ECO:0000313" key="1">
    <source>
        <dbReference type="EMBL" id="KAF6279912.1"/>
    </source>
</evidence>
<reference evidence="1 2" key="1">
    <citation type="journal article" date="2020" name="Nature">
        <title>Six reference-quality genomes reveal evolution of bat adaptations.</title>
        <authorList>
            <person name="Jebb D."/>
            <person name="Huang Z."/>
            <person name="Pippel M."/>
            <person name="Hughes G.M."/>
            <person name="Lavrichenko K."/>
            <person name="Devanna P."/>
            <person name="Winkler S."/>
            <person name="Jermiin L.S."/>
            <person name="Skirmuntt E.C."/>
            <person name="Katzourakis A."/>
            <person name="Burkitt-Gray L."/>
            <person name="Ray D.A."/>
            <person name="Sullivan K.A.M."/>
            <person name="Roscito J.G."/>
            <person name="Kirilenko B.M."/>
            <person name="Davalos L.M."/>
            <person name="Corthals A.P."/>
            <person name="Power M.L."/>
            <person name="Jones G."/>
            <person name="Ransome R.D."/>
            <person name="Dechmann D.K.N."/>
            <person name="Locatelli A.G."/>
            <person name="Puechmaille S.J."/>
            <person name="Fedrigo O."/>
            <person name="Jarvis E.D."/>
            <person name="Hiller M."/>
            <person name="Vernes S.C."/>
            <person name="Myers E.W."/>
            <person name="Teeling E.C."/>
        </authorList>
    </citation>
    <scope>NUCLEOTIDE SEQUENCE [LARGE SCALE GENOMIC DNA]</scope>
    <source>
        <strain evidence="1">MMyoMyo1</strain>
        <tissue evidence="1">Flight muscle</tissue>
    </source>
</reference>
<protein>
    <submittedName>
        <fullName evidence="1">Uncharacterized protein</fullName>
    </submittedName>
</protein>
<name>A0A7J7RUQ1_MYOMY</name>
<dbReference type="AlphaFoldDB" id="A0A7J7RUQ1"/>
<comment type="caution">
    <text evidence="1">The sequence shown here is derived from an EMBL/GenBank/DDBJ whole genome shotgun (WGS) entry which is preliminary data.</text>
</comment>
<keyword evidence="2" id="KW-1185">Reference proteome</keyword>
<dbReference type="EMBL" id="JABWUV010000021">
    <property type="protein sequence ID" value="KAF6279912.1"/>
    <property type="molecule type" value="Genomic_DNA"/>
</dbReference>
<organism evidence="1 2">
    <name type="scientific">Myotis myotis</name>
    <name type="common">Greater mouse-eared bat</name>
    <name type="synonym">Vespertilio myotis</name>
    <dbReference type="NCBI Taxonomy" id="51298"/>
    <lineage>
        <taxon>Eukaryota</taxon>
        <taxon>Metazoa</taxon>
        <taxon>Chordata</taxon>
        <taxon>Craniata</taxon>
        <taxon>Vertebrata</taxon>
        <taxon>Euteleostomi</taxon>
        <taxon>Mammalia</taxon>
        <taxon>Eutheria</taxon>
        <taxon>Laurasiatheria</taxon>
        <taxon>Chiroptera</taxon>
        <taxon>Yangochiroptera</taxon>
        <taxon>Vespertilionidae</taxon>
        <taxon>Myotis</taxon>
    </lineage>
</organism>
<accession>A0A7J7RUQ1</accession>
<sequence length="141" mass="15899">MSPLYPTFLLSQYRGIFFKKNKDGGDGGNDSTSSWLVNNKPPEQRSALNRIHPGAIWVRTASLCELEKSALFSLHLSGNRVNGRDDYRWAWPQRRVCGRVHLTMKSRNSVILSLLDTVHSQLLTSPWRGYIGLTTGRVIGT</sequence>
<dbReference type="Proteomes" id="UP000527355">
    <property type="component" value="Unassembled WGS sequence"/>
</dbReference>
<evidence type="ECO:0000313" key="2">
    <source>
        <dbReference type="Proteomes" id="UP000527355"/>
    </source>
</evidence>
<proteinExistence type="predicted"/>